<feature type="domain" description="PGG" evidence="9">
    <location>
        <begin position="411"/>
        <end position="513"/>
    </location>
</feature>
<dbReference type="InterPro" id="IPR026961">
    <property type="entry name" value="PGG_dom"/>
</dbReference>
<evidence type="ECO:0000313" key="10">
    <source>
        <dbReference type="EMBL" id="PON32420.1"/>
    </source>
</evidence>
<organism evidence="10 11">
    <name type="scientific">Parasponia andersonii</name>
    <name type="common">Sponia andersonii</name>
    <dbReference type="NCBI Taxonomy" id="3476"/>
    <lineage>
        <taxon>Eukaryota</taxon>
        <taxon>Viridiplantae</taxon>
        <taxon>Streptophyta</taxon>
        <taxon>Embryophyta</taxon>
        <taxon>Tracheophyta</taxon>
        <taxon>Spermatophyta</taxon>
        <taxon>Magnoliopsida</taxon>
        <taxon>eudicotyledons</taxon>
        <taxon>Gunneridae</taxon>
        <taxon>Pentapetalae</taxon>
        <taxon>rosids</taxon>
        <taxon>fabids</taxon>
        <taxon>Rosales</taxon>
        <taxon>Cannabaceae</taxon>
        <taxon>Parasponia</taxon>
    </lineage>
</organism>
<evidence type="ECO:0000313" key="11">
    <source>
        <dbReference type="Proteomes" id="UP000237105"/>
    </source>
</evidence>
<feature type="transmembrane region" description="Helical" evidence="8">
    <location>
        <begin position="556"/>
        <end position="572"/>
    </location>
</feature>
<evidence type="ECO:0000256" key="6">
    <source>
        <dbReference type="ARBA" id="ARBA00023136"/>
    </source>
</evidence>
<dbReference type="STRING" id="3476.A0A2P5A7A6"/>
<protein>
    <submittedName>
        <fullName evidence="10">Protein accelerated cell death</fullName>
    </submittedName>
</protein>
<sequence length="575" mass="63413">MLGILTLVLREWPDLFAVNDRSKRAHPVLVAAEIGYLDGIRDILDKFRECSFVRWEGNFPITLASTGGHVEIIQEFLKHCPDSRELCNMKNQNILHAAARWGKDKAVSYILNNPELQMLINEKDSDGNTPLHLAAEAGYLKIVNILTWDSRVDLKVLNEQGMTALDVAESHVRGPSVPSFRQRLTWQALRIAGAPRAKKMSHHQNPASSGTNNEFYKDRINTLTLVSTLVATLTFAAGLTSPGNDDDSKTNPGMFHAFVITNAVALYSSISVVVALIWAQLGDRDLVLASLKFTLPVLGLSLAMVSLAFMAGAYLVAYTVSTGLAYSVLVLASLGFLTFFVIFIPLFTTSSLKHRFARYVYYYSFCLLVKDMYSHDPDPRLTWQALRIAGAPRAKKMSHHQNPASSGTNNEFYKDRINTLTLVSTLVATLTFAAGLTSPGNDDDSKPNPGMFHVFVITNAVALYSSISVVVALIWAQLGDRDLVLASLKFTLPVLGLSLAMVSLAFMAGAYLVAYTVSTGLAYSVLVLASLGFLTFFVIFIPLFTTSSLKHRFARYVYYYSFCLLVKVILRGDDN</sequence>
<dbReference type="InterPro" id="IPR036770">
    <property type="entry name" value="Ankyrin_rpt-contain_sf"/>
</dbReference>
<keyword evidence="5 7" id="KW-0040">ANK repeat</keyword>
<keyword evidence="3" id="KW-0677">Repeat</keyword>
<comment type="caution">
    <text evidence="10">The sequence shown here is derived from an EMBL/GenBank/DDBJ whole genome shotgun (WGS) entry which is preliminary data.</text>
</comment>
<dbReference type="EMBL" id="JXTB01000819">
    <property type="protein sequence ID" value="PON32420.1"/>
    <property type="molecule type" value="Genomic_DNA"/>
</dbReference>
<accession>A0A2P5A7A6</accession>
<evidence type="ECO:0000256" key="2">
    <source>
        <dbReference type="ARBA" id="ARBA00022692"/>
    </source>
</evidence>
<keyword evidence="6 8" id="KW-0472">Membrane</keyword>
<dbReference type="Pfam" id="PF12796">
    <property type="entry name" value="Ank_2"/>
    <property type="match status" value="1"/>
</dbReference>
<feature type="domain" description="PGG" evidence="9">
    <location>
        <begin position="214"/>
        <end position="316"/>
    </location>
</feature>
<dbReference type="Pfam" id="PF13962">
    <property type="entry name" value="PGG"/>
    <property type="match status" value="2"/>
</dbReference>
<dbReference type="PANTHER" id="PTHR24186">
    <property type="entry name" value="PROTEIN PHOSPHATASE 1 REGULATORY SUBUNIT"/>
    <property type="match status" value="1"/>
</dbReference>
<comment type="subcellular location">
    <subcellularLocation>
        <location evidence="1">Membrane</location>
        <topology evidence="1">Multi-pass membrane protein</topology>
    </subcellularLocation>
</comment>
<feature type="transmembrane region" description="Helical" evidence="8">
    <location>
        <begin position="490"/>
        <end position="514"/>
    </location>
</feature>
<feature type="transmembrane region" description="Helical" evidence="8">
    <location>
        <begin position="220"/>
        <end position="239"/>
    </location>
</feature>
<evidence type="ECO:0000259" key="9">
    <source>
        <dbReference type="Pfam" id="PF13962"/>
    </source>
</evidence>
<feature type="transmembrane region" description="Helical" evidence="8">
    <location>
        <begin position="323"/>
        <end position="348"/>
    </location>
</feature>
<feature type="transmembrane region" description="Helical" evidence="8">
    <location>
        <begin position="419"/>
        <end position="438"/>
    </location>
</feature>
<feature type="transmembrane region" description="Helical" evidence="8">
    <location>
        <begin position="520"/>
        <end position="544"/>
    </location>
</feature>
<feature type="transmembrane region" description="Helical" evidence="8">
    <location>
        <begin position="293"/>
        <end position="317"/>
    </location>
</feature>
<dbReference type="PROSITE" id="PS50088">
    <property type="entry name" value="ANK_REPEAT"/>
    <property type="match status" value="1"/>
</dbReference>
<evidence type="ECO:0000256" key="7">
    <source>
        <dbReference type="PROSITE-ProRule" id="PRU00023"/>
    </source>
</evidence>
<dbReference type="Gene3D" id="1.25.40.20">
    <property type="entry name" value="Ankyrin repeat-containing domain"/>
    <property type="match status" value="1"/>
</dbReference>
<dbReference type="PANTHER" id="PTHR24186:SF46">
    <property type="entry name" value="PROTEIN ACCELERATED CELL DEATH 6-LIKE"/>
    <property type="match status" value="1"/>
</dbReference>
<evidence type="ECO:0000256" key="8">
    <source>
        <dbReference type="SAM" id="Phobius"/>
    </source>
</evidence>
<evidence type="ECO:0000256" key="1">
    <source>
        <dbReference type="ARBA" id="ARBA00004141"/>
    </source>
</evidence>
<keyword evidence="2 8" id="KW-0812">Transmembrane</keyword>
<evidence type="ECO:0000256" key="4">
    <source>
        <dbReference type="ARBA" id="ARBA00022989"/>
    </source>
</evidence>
<dbReference type="GO" id="GO:0005886">
    <property type="term" value="C:plasma membrane"/>
    <property type="evidence" value="ECO:0007669"/>
    <property type="project" value="TreeGrafter"/>
</dbReference>
<dbReference type="Proteomes" id="UP000237105">
    <property type="component" value="Unassembled WGS sequence"/>
</dbReference>
<gene>
    <name evidence="10" type="ORF">PanWU01x14_361440</name>
</gene>
<proteinExistence type="predicted"/>
<dbReference type="SMART" id="SM00248">
    <property type="entry name" value="ANK"/>
    <property type="match status" value="4"/>
</dbReference>
<feature type="transmembrane region" description="Helical" evidence="8">
    <location>
        <begin position="259"/>
        <end position="281"/>
    </location>
</feature>
<keyword evidence="11" id="KW-1185">Reference proteome</keyword>
<name>A0A2P5A7A6_PARAD</name>
<feature type="repeat" description="ANK" evidence="7">
    <location>
        <begin position="126"/>
        <end position="146"/>
    </location>
</feature>
<dbReference type="AlphaFoldDB" id="A0A2P5A7A6"/>
<dbReference type="PROSITE" id="PS50297">
    <property type="entry name" value="ANK_REP_REGION"/>
    <property type="match status" value="1"/>
</dbReference>
<evidence type="ECO:0000256" key="5">
    <source>
        <dbReference type="ARBA" id="ARBA00023043"/>
    </source>
</evidence>
<dbReference type="InterPro" id="IPR002110">
    <property type="entry name" value="Ankyrin_rpt"/>
</dbReference>
<reference evidence="11" key="1">
    <citation type="submission" date="2016-06" db="EMBL/GenBank/DDBJ databases">
        <title>Parallel loss of symbiosis genes in relatives of nitrogen-fixing non-legume Parasponia.</title>
        <authorList>
            <person name="Van Velzen R."/>
            <person name="Holmer R."/>
            <person name="Bu F."/>
            <person name="Rutten L."/>
            <person name="Van Zeijl A."/>
            <person name="Liu W."/>
            <person name="Santuari L."/>
            <person name="Cao Q."/>
            <person name="Sharma T."/>
            <person name="Shen D."/>
            <person name="Roswanjaya Y."/>
            <person name="Wardhani T."/>
            <person name="Kalhor M.S."/>
            <person name="Jansen J."/>
            <person name="Van den Hoogen J."/>
            <person name="Gungor B."/>
            <person name="Hartog M."/>
            <person name="Hontelez J."/>
            <person name="Verver J."/>
            <person name="Yang W.-C."/>
            <person name="Schijlen E."/>
            <person name="Repin R."/>
            <person name="Schilthuizen M."/>
            <person name="Schranz E."/>
            <person name="Heidstra R."/>
            <person name="Miyata K."/>
            <person name="Fedorova E."/>
            <person name="Kohlen W."/>
            <person name="Bisseling T."/>
            <person name="Smit S."/>
            <person name="Geurts R."/>
        </authorList>
    </citation>
    <scope>NUCLEOTIDE SEQUENCE [LARGE SCALE GENOMIC DNA]</scope>
    <source>
        <strain evidence="11">cv. WU1-14</strain>
    </source>
</reference>
<keyword evidence="4 8" id="KW-1133">Transmembrane helix</keyword>
<feature type="transmembrane region" description="Helical" evidence="8">
    <location>
        <begin position="450"/>
        <end position="478"/>
    </location>
</feature>
<dbReference type="OrthoDB" id="598775at2759"/>
<evidence type="ECO:0000256" key="3">
    <source>
        <dbReference type="ARBA" id="ARBA00022737"/>
    </source>
</evidence>
<dbReference type="SUPFAM" id="SSF48403">
    <property type="entry name" value="Ankyrin repeat"/>
    <property type="match status" value="1"/>
</dbReference>